<dbReference type="Proteomes" id="UP000017984">
    <property type="component" value="Chromosome"/>
</dbReference>
<evidence type="ECO:0000313" key="3">
    <source>
        <dbReference type="EMBL" id="EST36071.1"/>
    </source>
</evidence>
<feature type="domain" description="DUF4232" evidence="2">
    <location>
        <begin position="112"/>
        <end position="249"/>
    </location>
</feature>
<dbReference type="AlphaFoldDB" id="V6KXA8"/>
<reference evidence="3 4" key="1">
    <citation type="journal article" date="2014" name="Genome Announc.">
        <title>Draft Genome Sequence of Streptomyces roseochromogenes subsp. oscitans DS 12.976, Producer of the Aminocoumarin Antibiotic Clorobiocin.</title>
        <authorList>
            <person name="Ruckert C."/>
            <person name="Kalinowski J."/>
            <person name="Heide L."/>
            <person name="Apel A.K."/>
        </authorList>
    </citation>
    <scope>NUCLEOTIDE SEQUENCE [LARGE SCALE GENOMIC DNA]</scope>
    <source>
        <strain evidence="3 4">DS 12.976</strain>
    </source>
</reference>
<gene>
    <name evidence="3" type="ORF">M878_03440</name>
</gene>
<feature type="region of interest" description="Disordered" evidence="1">
    <location>
        <begin position="43"/>
        <end position="105"/>
    </location>
</feature>
<protein>
    <recommendedName>
        <fullName evidence="2">DUF4232 domain-containing protein</fullName>
    </recommendedName>
</protein>
<dbReference type="InterPro" id="IPR025326">
    <property type="entry name" value="DUF4232"/>
</dbReference>
<dbReference type="PATRIC" id="fig|1352936.5.peg.750"/>
<dbReference type="EMBL" id="AWQX01000021">
    <property type="protein sequence ID" value="EST36071.1"/>
    <property type="molecule type" value="Genomic_DNA"/>
</dbReference>
<feature type="compositionally biased region" description="Low complexity" evidence="1">
    <location>
        <begin position="50"/>
        <end position="104"/>
    </location>
</feature>
<feature type="region of interest" description="Disordered" evidence="1">
    <location>
        <begin position="1"/>
        <end position="25"/>
    </location>
</feature>
<dbReference type="Pfam" id="PF14016">
    <property type="entry name" value="DUF4232"/>
    <property type="match status" value="1"/>
</dbReference>
<organism evidence="3 4">
    <name type="scientific">Streptomyces roseochromogenus subsp. oscitans DS 12.976</name>
    <dbReference type="NCBI Taxonomy" id="1352936"/>
    <lineage>
        <taxon>Bacteria</taxon>
        <taxon>Bacillati</taxon>
        <taxon>Actinomycetota</taxon>
        <taxon>Actinomycetes</taxon>
        <taxon>Kitasatosporales</taxon>
        <taxon>Streptomycetaceae</taxon>
        <taxon>Streptomyces</taxon>
    </lineage>
</organism>
<sequence length="255" mass="24733">MSTGTEPVERRTPESGDPMQHRNTIRLAASATAVIAAALSLTACDPGDDSGAAKTSSPAPASAAPSRTAPAATNPTPTAPSASRSSGGGTSTAPGAPASPISGTVTGTKPTCSVSAVNATAYQAANRPDGTGTGAAIVEFTNVSGHACVLRGHPSVAGAGNGSPEHNSPLKVTPTGTASAVPLAPGGKAWVKLTFHQVQGEADGYCVSGAKPAVYPTLVIGLPGSGAHQVALSDGEFAECDNTVTATAVSAAKPS</sequence>
<accession>V6KXA8</accession>
<dbReference type="HOGENOM" id="CLU_101395_0_0_11"/>
<evidence type="ECO:0000259" key="2">
    <source>
        <dbReference type="Pfam" id="PF14016"/>
    </source>
</evidence>
<name>V6KXA8_STRRC</name>
<proteinExistence type="predicted"/>
<comment type="caution">
    <text evidence="3">The sequence shown here is derived from an EMBL/GenBank/DDBJ whole genome shotgun (WGS) entry which is preliminary data.</text>
</comment>
<evidence type="ECO:0000256" key="1">
    <source>
        <dbReference type="SAM" id="MobiDB-lite"/>
    </source>
</evidence>
<keyword evidence="4" id="KW-1185">Reference proteome</keyword>
<evidence type="ECO:0000313" key="4">
    <source>
        <dbReference type="Proteomes" id="UP000017984"/>
    </source>
</evidence>
<dbReference type="STRING" id="1352936.M878_03440"/>